<proteinExistence type="predicted"/>
<keyword evidence="3" id="KW-1185">Reference proteome</keyword>
<dbReference type="OrthoDB" id="2883672at2759"/>
<sequence>MEPLWKVYASRLRGPLPTHAFYSPEPSDEIKPGTVGYIDGSGNWHMLEQIPEAHAGARFQNEGEAWGECVSQGVQKINIQGDAGVPLPTHVPGVIRLQAKYTTNSESGAMLVCRTDVTKRSCRNAHATYRWATENPRERRRQFGEVLLNDFYIVTTTWNTRGTFTVAWQDLQANAGVSFEVEIYKVRVGAGAERWVDESSGAWRSTRINQGERVVGFEGRRFRYTIFLFGLILGVKETKPTGKTKWLKWQLWFNRAIGNERDTSAAARAITRRANELREEMVKLASLPTYTCEVLSEMTKLQEEATRESGTDHFFYVTGDGKIIEFKLQEVPGSAPIMPPSSPLEVARTAPSSLSDGTILGNMRDLSIGTAANIQTQSARTSSYRQPASYSNQHGAYENQPASYNTQPSTYSDQPPRYTSRPSTYDTKSSHGNSEPASRNQAVERDNMSAVNPTVRRSVEHTQYRSYSGSNTRESDKRNSGTRTHTQSYHRSARSGRDGRAPSFVPSDESDDSSEEEYSRAGKRNAQPRPQGTKREVR</sequence>
<dbReference type="AlphaFoldDB" id="A0A0D2BL56"/>
<dbReference type="VEuPathDB" id="FungiDB:PV08_03619"/>
<feature type="compositionally biased region" description="Polar residues" evidence="1">
    <location>
        <begin position="481"/>
        <end position="490"/>
    </location>
</feature>
<dbReference type="Proteomes" id="UP000053328">
    <property type="component" value="Unassembled WGS sequence"/>
</dbReference>
<protein>
    <submittedName>
        <fullName evidence="2">Uncharacterized protein</fullName>
    </submittedName>
</protein>
<dbReference type="HOGENOM" id="CLU_506256_0_0_1"/>
<dbReference type="GeneID" id="27330702"/>
<feature type="compositionally biased region" description="Polar residues" evidence="1">
    <location>
        <begin position="375"/>
        <end position="413"/>
    </location>
</feature>
<gene>
    <name evidence="2" type="ORF">PV08_03619</name>
</gene>
<organism evidence="2 3">
    <name type="scientific">Exophiala spinifera</name>
    <dbReference type="NCBI Taxonomy" id="91928"/>
    <lineage>
        <taxon>Eukaryota</taxon>
        <taxon>Fungi</taxon>
        <taxon>Dikarya</taxon>
        <taxon>Ascomycota</taxon>
        <taxon>Pezizomycotina</taxon>
        <taxon>Eurotiomycetes</taxon>
        <taxon>Chaetothyriomycetidae</taxon>
        <taxon>Chaetothyriales</taxon>
        <taxon>Herpotrichiellaceae</taxon>
        <taxon>Exophiala</taxon>
    </lineage>
</organism>
<evidence type="ECO:0000256" key="1">
    <source>
        <dbReference type="SAM" id="MobiDB-lite"/>
    </source>
</evidence>
<accession>A0A0D2BL56</accession>
<reference evidence="2 3" key="1">
    <citation type="submission" date="2015-01" db="EMBL/GenBank/DDBJ databases">
        <title>The Genome Sequence of Exophiala spinifera CBS89968.</title>
        <authorList>
            <consortium name="The Broad Institute Genomics Platform"/>
            <person name="Cuomo C."/>
            <person name="de Hoog S."/>
            <person name="Gorbushina A."/>
            <person name="Stielow B."/>
            <person name="Teixiera M."/>
            <person name="Abouelleil A."/>
            <person name="Chapman S.B."/>
            <person name="Priest M."/>
            <person name="Young S.K."/>
            <person name="Wortman J."/>
            <person name="Nusbaum C."/>
            <person name="Birren B."/>
        </authorList>
    </citation>
    <scope>NUCLEOTIDE SEQUENCE [LARGE SCALE GENOMIC DNA]</scope>
    <source>
        <strain evidence="2 3">CBS 89968</strain>
    </source>
</reference>
<evidence type="ECO:0000313" key="3">
    <source>
        <dbReference type="Proteomes" id="UP000053328"/>
    </source>
</evidence>
<evidence type="ECO:0000313" key="2">
    <source>
        <dbReference type="EMBL" id="KIW19325.1"/>
    </source>
</evidence>
<feature type="region of interest" description="Disordered" evidence="1">
    <location>
        <begin position="375"/>
        <end position="538"/>
    </location>
</feature>
<dbReference type="RefSeq" id="XP_016239541.1">
    <property type="nucleotide sequence ID" value="XM_016377971.1"/>
</dbReference>
<name>A0A0D2BL56_9EURO</name>
<feature type="compositionally biased region" description="Polar residues" evidence="1">
    <location>
        <begin position="420"/>
        <end position="441"/>
    </location>
</feature>
<feature type="region of interest" description="Disordered" evidence="1">
    <location>
        <begin position="334"/>
        <end position="358"/>
    </location>
</feature>
<dbReference type="EMBL" id="KN847493">
    <property type="protein sequence ID" value="KIW19325.1"/>
    <property type="molecule type" value="Genomic_DNA"/>
</dbReference>